<accession>A0ACD3ANS3</accession>
<keyword evidence="2" id="KW-1185">Reference proteome</keyword>
<dbReference type="Proteomes" id="UP000308600">
    <property type="component" value="Unassembled WGS sequence"/>
</dbReference>
<evidence type="ECO:0000313" key="1">
    <source>
        <dbReference type="EMBL" id="TFK67583.1"/>
    </source>
</evidence>
<reference evidence="1 2" key="1">
    <citation type="journal article" date="2019" name="Nat. Ecol. Evol.">
        <title>Megaphylogeny resolves global patterns of mushroom evolution.</title>
        <authorList>
            <person name="Varga T."/>
            <person name="Krizsan K."/>
            <person name="Foldi C."/>
            <person name="Dima B."/>
            <person name="Sanchez-Garcia M."/>
            <person name="Sanchez-Ramirez S."/>
            <person name="Szollosi G.J."/>
            <person name="Szarkandi J.G."/>
            <person name="Papp V."/>
            <person name="Albert L."/>
            <person name="Andreopoulos W."/>
            <person name="Angelini C."/>
            <person name="Antonin V."/>
            <person name="Barry K.W."/>
            <person name="Bougher N.L."/>
            <person name="Buchanan P."/>
            <person name="Buyck B."/>
            <person name="Bense V."/>
            <person name="Catcheside P."/>
            <person name="Chovatia M."/>
            <person name="Cooper J."/>
            <person name="Damon W."/>
            <person name="Desjardin D."/>
            <person name="Finy P."/>
            <person name="Geml J."/>
            <person name="Haridas S."/>
            <person name="Hughes K."/>
            <person name="Justo A."/>
            <person name="Karasinski D."/>
            <person name="Kautmanova I."/>
            <person name="Kiss B."/>
            <person name="Kocsube S."/>
            <person name="Kotiranta H."/>
            <person name="LaButti K.M."/>
            <person name="Lechner B.E."/>
            <person name="Liimatainen K."/>
            <person name="Lipzen A."/>
            <person name="Lukacs Z."/>
            <person name="Mihaltcheva S."/>
            <person name="Morgado L.N."/>
            <person name="Niskanen T."/>
            <person name="Noordeloos M.E."/>
            <person name="Ohm R.A."/>
            <person name="Ortiz-Santana B."/>
            <person name="Ovrebo C."/>
            <person name="Racz N."/>
            <person name="Riley R."/>
            <person name="Savchenko A."/>
            <person name="Shiryaev A."/>
            <person name="Soop K."/>
            <person name="Spirin V."/>
            <person name="Szebenyi C."/>
            <person name="Tomsovsky M."/>
            <person name="Tulloss R.E."/>
            <person name="Uehling J."/>
            <person name="Grigoriev I.V."/>
            <person name="Vagvolgyi C."/>
            <person name="Papp T."/>
            <person name="Martin F.M."/>
            <person name="Miettinen O."/>
            <person name="Hibbett D.S."/>
            <person name="Nagy L.G."/>
        </authorList>
    </citation>
    <scope>NUCLEOTIDE SEQUENCE [LARGE SCALE GENOMIC DNA]</scope>
    <source>
        <strain evidence="1 2">NL-1719</strain>
    </source>
</reference>
<evidence type="ECO:0000313" key="2">
    <source>
        <dbReference type="Proteomes" id="UP000308600"/>
    </source>
</evidence>
<protein>
    <submittedName>
        <fullName evidence="1">S-adenosyl-L-methionine-dependent methyltransferase</fullName>
    </submittedName>
</protein>
<sequence length="222" mass="24687">MAAPVAAGLNVRDVVKSDDPSTWDECWKINLTPWDVGQSQPPLQDVVECGEIPFPTQGRILVPGCGRGYDVIYLATKLNSNAFGLDISETAHQAAKTHLASVGELPEGSSVTYKIQDFFEFRVAESERFDLVYDYTFFVAIPPPKRPQWGEQMAALIKPGGYLITLVYPIDPPVSHGPPWFLRPDHYDGPLGSNFVKVLDKVPENSLPSHVGRDHIMVWKRV</sequence>
<organism evidence="1 2">
    <name type="scientific">Pluteus cervinus</name>
    <dbReference type="NCBI Taxonomy" id="181527"/>
    <lineage>
        <taxon>Eukaryota</taxon>
        <taxon>Fungi</taxon>
        <taxon>Dikarya</taxon>
        <taxon>Basidiomycota</taxon>
        <taxon>Agaricomycotina</taxon>
        <taxon>Agaricomycetes</taxon>
        <taxon>Agaricomycetidae</taxon>
        <taxon>Agaricales</taxon>
        <taxon>Pluteineae</taxon>
        <taxon>Pluteaceae</taxon>
        <taxon>Pluteus</taxon>
    </lineage>
</organism>
<keyword evidence="1" id="KW-0808">Transferase</keyword>
<name>A0ACD3ANS3_9AGAR</name>
<gene>
    <name evidence="1" type="ORF">BDN72DRAFT_888857</name>
</gene>
<proteinExistence type="predicted"/>
<dbReference type="EMBL" id="ML208372">
    <property type="protein sequence ID" value="TFK67583.1"/>
    <property type="molecule type" value="Genomic_DNA"/>
</dbReference>
<keyword evidence="1" id="KW-0489">Methyltransferase</keyword>